<evidence type="ECO:0000256" key="10">
    <source>
        <dbReference type="ARBA" id="ARBA00023136"/>
    </source>
</evidence>
<evidence type="ECO:0000256" key="4">
    <source>
        <dbReference type="ARBA" id="ARBA00022617"/>
    </source>
</evidence>
<evidence type="ECO:0000313" key="15">
    <source>
        <dbReference type="Proteomes" id="UP000466607"/>
    </source>
</evidence>
<dbReference type="PANTHER" id="PTHR30529:SF1">
    <property type="entry name" value="CYTOCHROME B561 HOMOLOG 2"/>
    <property type="match status" value="1"/>
</dbReference>
<dbReference type="InterPro" id="IPR011577">
    <property type="entry name" value="Cyt_b561_bac/Ni-Hgenase"/>
</dbReference>
<evidence type="ECO:0000256" key="1">
    <source>
        <dbReference type="ARBA" id="ARBA00004651"/>
    </source>
</evidence>
<evidence type="ECO:0000256" key="8">
    <source>
        <dbReference type="ARBA" id="ARBA00022989"/>
    </source>
</evidence>
<dbReference type="PANTHER" id="PTHR30529">
    <property type="entry name" value="CYTOCHROME B561"/>
    <property type="match status" value="1"/>
</dbReference>
<name>A0AAD1IMZ7_9MYCO</name>
<dbReference type="GO" id="GO:0020037">
    <property type="term" value="F:heme binding"/>
    <property type="evidence" value="ECO:0007669"/>
    <property type="project" value="TreeGrafter"/>
</dbReference>
<evidence type="ECO:0000256" key="2">
    <source>
        <dbReference type="ARBA" id="ARBA00022448"/>
    </source>
</evidence>
<evidence type="ECO:0000256" key="3">
    <source>
        <dbReference type="ARBA" id="ARBA00022475"/>
    </source>
</evidence>
<keyword evidence="2" id="KW-0813">Transport</keyword>
<dbReference type="GO" id="GO:0005886">
    <property type="term" value="C:plasma membrane"/>
    <property type="evidence" value="ECO:0007669"/>
    <property type="project" value="UniProtKB-SubCell"/>
</dbReference>
<keyword evidence="9" id="KW-0408">Iron</keyword>
<sequence>MVVVAGVTPLRNGAHGYGVATKVLHWLTVIVIVAQFAVGWSMEADDAAFDREDDRIDALEDVGEDRAEQQGEAAEDRFEAHIDRLEDELDAREDNYVADAASGLISGDGFTDGLSRAEVHVLLGLSLVALALARVVWRRVGGLPPWAEHLGAGERRLEARLEKALLTMLFVVPATGLILIAAGERWLPLHIAAQVVFLAVIAVHVGLVLKHTAVRRNRHLARML</sequence>
<evidence type="ECO:0000256" key="11">
    <source>
        <dbReference type="ARBA" id="ARBA00037975"/>
    </source>
</evidence>
<keyword evidence="4" id="KW-0349">Heme</keyword>
<keyword evidence="7" id="KW-0249">Electron transport</keyword>
<keyword evidence="3" id="KW-1003">Cell membrane</keyword>
<feature type="transmembrane region" description="Helical" evidence="12">
    <location>
        <begin position="189"/>
        <end position="209"/>
    </location>
</feature>
<dbReference type="RefSeq" id="WP_134057423.1">
    <property type="nucleotide sequence ID" value="NZ_AP022586.1"/>
</dbReference>
<keyword evidence="6" id="KW-0479">Metal-binding</keyword>
<dbReference type="InterPro" id="IPR016174">
    <property type="entry name" value="Di-haem_cyt_TM"/>
</dbReference>
<dbReference type="GO" id="GO:0009055">
    <property type="term" value="F:electron transfer activity"/>
    <property type="evidence" value="ECO:0007669"/>
    <property type="project" value="InterPro"/>
</dbReference>
<comment type="subcellular location">
    <subcellularLocation>
        <location evidence="1">Cell membrane</location>
        <topology evidence="1">Multi-pass membrane protein</topology>
    </subcellularLocation>
</comment>
<dbReference type="GO" id="GO:0046872">
    <property type="term" value="F:metal ion binding"/>
    <property type="evidence" value="ECO:0007669"/>
    <property type="project" value="UniProtKB-KW"/>
</dbReference>
<dbReference type="Proteomes" id="UP000466607">
    <property type="component" value="Chromosome"/>
</dbReference>
<dbReference type="Pfam" id="PF01292">
    <property type="entry name" value="Ni_hydr_CYTB"/>
    <property type="match status" value="1"/>
</dbReference>
<gene>
    <name evidence="14" type="ORF">MLIT_44490</name>
</gene>
<keyword evidence="8 12" id="KW-1133">Transmembrane helix</keyword>
<evidence type="ECO:0000313" key="14">
    <source>
        <dbReference type="EMBL" id="BBY18857.1"/>
    </source>
</evidence>
<evidence type="ECO:0000256" key="9">
    <source>
        <dbReference type="ARBA" id="ARBA00023004"/>
    </source>
</evidence>
<reference evidence="14 15" key="1">
    <citation type="journal article" date="2019" name="Emerg. Microbes Infect.">
        <title>Comprehensive subspecies identification of 175 nontuberculous mycobacteria species based on 7547 genomic profiles.</title>
        <authorList>
            <person name="Matsumoto Y."/>
            <person name="Kinjo T."/>
            <person name="Motooka D."/>
            <person name="Nabeya D."/>
            <person name="Jung N."/>
            <person name="Uechi K."/>
            <person name="Horii T."/>
            <person name="Iida T."/>
            <person name="Fujita J."/>
            <person name="Nakamura S."/>
        </authorList>
    </citation>
    <scope>NUCLEOTIDE SEQUENCE [LARGE SCALE GENOMIC DNA]</scope>
    <source>
        <strain evidence="14 15">JCM 17423</strain>
    </source>
</reference>
<evidence type="ECO:0000256" key="6">
    <source>
        <dbReference type="ARBA" id="ARBA00022723"/>
    </source>
</evidence>
<evidence type="ECO:0000256" key="7">
    <source>
        <dbReference type="ARBA" id="ARBA00022982"/>
    </source>
</evidence>
<keyword evidence="10 12" id="KW-0472">Membrane</keyword>
<feature type="transmembrane region" description="Helical" evidence="12">
    <location>
        <begin position="164"/>
        <end position="183"/>
    </location>
</feature>
<dbReference type="SUPFAM" id="SSF81342">
    <property type="entry name" value="Transmembrane di-heme cytochromes"/>
    <property type="match status" value="1"/>
</dbReference>
<dbReference type="EMBL" id="AP022586">
    <property type="protein sequence ID" value="BBY18857.1"/>
    <property type="molecule type" value="Genomic_DNA"/>
</dbReference>
<feature type="domain" description="Cytochrome b561 bacterial/Ni-hydrogenase" evidence="13">
    <location>
        <begin position="17"/>
        <end position="224"/>
    </location>
</feature>
<proteinExistence type="inferred from homology"/>
<organism evidence="14 15">
    <name type="scientific">Mycolicibacterium litorale</name>
    <dbReference type="NCBI Taxonomy" id="758802"/>
    <lineage>
        <taxon>Bacteria</taxon>
        <taxon>Bacillati</taxon>
        <taxon>Actinomycetota</taxon>
        <taxon>Actinomycetes</taxon>
        <taxon>Mycobacteriales</taxon>
        <taxon>Mycobacteriaceae</taxon>
        <taxon>Mycolicibacterium</taxon>
    </lineage>
</organism>
<evidence type="ECO:0000256" key="12">
    <source>
        <dbReference type="SAM" id="Phobius"/>
    </source>
</evidence>
<feature type="transmembrane region" description="Helical" evidence="12">
    <location>
        <begin position="23"/>
        <end position="42"/>
    </location>
</feature>
<dbReference type="InterPro" id="IPR052168">
    <property type="entry name" value="Cytochrome_b561_oxidase"/>
</dbReference>
<protein>
    <recommendedName>
        <fullName evidence="13">Cytochrome b561 bacterial/Ni-hydrogenase domain-containing protein</fullName>
    </recommendedName>
</protein>
<dbReference type="AlphaFoldDB" id="A0AAD1IMZ7"/>
<comment type="similarity">
    <text evidence="11">Belongs to the cytochrome b561 family.</text>
</comment>
<keyword evidence="5 12" id="KW-0812">Transmembrane</keyword>
<dbReference type="GO" id="GO:0022904">
    <property type="term" value="P:respiratory electron transport chain"/>
    <property type="evidence" value="ECO:0007669"/>
    <property type="project" value="InterPro"/>
</dbReference>
<evidence type="ECO:0000256" key="5">
    <source>
        <dbReference type="ARBA" id="ARBA00022692"/>
    </source>
</evidence>
<accession>A0AAD1IMZ7</accession>
<keyword evidence="15" id="KW-1185">Reference proteome</keyword>
<evidence type="ECO:0000259" key="13">
    <source>
        <dbReference type="Pfam" id="PF01292"/>
    </source>
</evidence>